<feature type="compositionally biased region" description="Basic residues" evidence="1">
    <location>
        <begin position="175"/>
        <end position="186"/>
    </location>
</feature>
<name>A0A2H3JHA4_WOLCO</name>
<feature type="compositionally biased region" description="Basic and acidic residues" evidence="1">
    <location>
        <begin position="1"/>
        <end position="19"/>
    </location>
</feature>
<evidence type="ECO:0000313" key="2">
    <source>
        <dbReference type="EMBL" id="PCH39223.1"/>
    </source>
</evidence>
<sequence length="186" mass="20287">MPHDEESRQSTPRNDESRKHMPVSGQNTGLEDDITNLPPDIAVTSDTDEQSIHDLHQEDMLPKNLFLQFSEDTLDIQAVINSISTGSGKEGNGNSDDDGDHNDDRNDNIDTGNSDNGDRSEGSSSSPQAGNKCYCKSLDNEKRKKRKAEGWSMVANARESSQPGSGDTMPTPPRKSTRRGGRRGSA</sequence>
<organism evidence="2 3">
    <name type="scientific">Wolfiporia cocos (strain MD-104)</name>
    <name type="common">Brown rot fungus</name>
    <dbReference type="NCBI Taxonomy" id="742152"/>
    <lineage>
        <taxon>Eukaryota</taxon>
        <taxon>Fungi</taxon>
        <taxon>Dikarya</taxon>
        <taxon>Basidiomycota</taxon>
        <taxon>Agaricomycotina</taxon>
        <taxon>Agaricomycetes</taxon>
        <taxon>Polyporales</taxon>
        <taxon>Phaeolaceae</taxon>
        <taxon>Wolfiporia</taxon>
    </lineage>
</organism>
<feature type="region of interest" description="Disordered" evidence="1">
    <location>
        <begin position="83"/>
        <end position="186"/>
    </location>
</feature>
<dbReference type="EMBL" id="KB467976">
    <property type="protein sequence ID" value="PCH39223.1"/>
    <property type="molecule type" value="Genomic_DNA"/>
</dbReference>
<keyword evidence="3" id="KW-1185">Reference proteome</keyword>
<proteinExistence type="predicted"/>
<feature type="compositionally biased region" description="Basic and acidic residues" evidence="1">
    <location>
        <begin position="50"/>
        <end position="61"/>
    </location>
</feature>
<dbReference type="Proteomes" id="UP000218811">
    <property type="component" value="Unassembled WGS sequence"/>
</dbReference>
<protein>
    <submittedName>
        <fullName evidence="2">Uncharacterized protein</fullName>
    </submittedName>
</protein>
<evidence type="ECO:0000313" key="3">
    <source>
        <dbReference type="Proteomes" id="UP000218811"/>
    </source>
</evidence>
<feature type="region of interest" description="Disordered" evidence="1">
    <location>
        <begin position="1"/>
        <end position="61"/>
    </location>
</feature>
<dbReference type="AlphaFoldDB" id="A0A2H3JHA4"/>
<reference evidence="2 3" key="1">
    <citation type="journal article" date="2012" name="Science">
        <title>The Paleozoic origin of enzymatic lignin decomposition reconstructed from 31 fungal genomes.</title>
        <authorList>
            <person name="Floudas D."/>
            <person name="Binder M."/>
            <person name="Riley R."/>
            <person name="Barry K."/>
            <person name="Blanchette R.A."/>
            <person name="Henrissat B."/>
            <person name="Martinez A.T."/>
            <person name="Otillar R."/>
            <person name="Spatafora J.W."/>
            <person name="Yadav J.S."/>
            <person name="Aerts A."/>
            <person name="Benoit I."/>
            <person name="Boyd A."/>
            <person name="Carlson A."/>
            <person name="Copeland A."/>
            <person name="Coutinho P.M."/>
            <person name="de Vries R.P."/>
            <person name="Ferreira P."/>
            <person name="Findley K."/>
            <person name="Foster B."/>
            <person name="Gaskell J."/>
            <person name="Glotzer D."/>
            <person name="Gorecki P."/>
            <person name="Heitman J."/>
            <person name="Hesse C."/>
            <person name="Hori C."/>
            <person name="Igarashi K."/>
            <person name="Jurgens J.A."/>
            <person name="Kallen N."/>
            <person name="Kersten P."/>
            <person name="Kohler A."/>
            <person name="Kuees U."/>
            <person name="Kumar T.K.A."/>
            <person name="Kuo A."/>
            <person name="LaButti K."/>
            <person name="Larrondo L.F."/>
            <person name="Lindquist E."/>
            <person name="Ling A."/>
            <person name="Lombard V."/>
            <person name="Lucas S."/>
            <person name="Lundell T."/>
            <person name="Martin R."/>
            <person name="McLaughlin D.J."/>
            <person name="Morgenstern I."/>
            <person name="Morin E."/>
            <person name="Murat C."/>
            <person name="Nagy L.G."/>
            <person name="Nolan M."/>
            <person name="Ohm R.A."/>
            <person name="Patyshakuliyeva A."/>
            <person name="Rokas A."/>
            <person name="Ruiz-Duenas F.J."/>
            <person name="Sabat G."/>
            <person name="Salamov A."/>
            <person name="Samejima M."/>
            <person name="Schmutz J."/>
            <person name="Slot J.C."/>
            <person name="St John F."/>
            <person name="Stenlid J."/>
            <person name="Sun H."/>
            <person name="Sun S."/>
            <person name="Syed K."/>
            <person name="Tsang A."/>
            <person name="Wiebenga A."/>
            <person name="Young D."/>
            <person name="Pisabarro A."/>
            <person name="Eastwood D.C."/>
            <person name="Martin F."/>
            <person name="Cullen D."/>
            <person name="Grigoriev I.V."/>
            <person name="Hibbett D.S."/>
        </authorList>
    </citation>
    <scope>NUCLEOTIDE SEQUENCE [LARGE SCALE GENOMIC DNA]</scope>
    <source>
        <strain evidence="2 3">MD-104</strain>
    </source>
</reference>
<gene>
    <name evidence="2" type="ORF">WOLCODRAFT_21387</name>
</gene>
<evidence type="ECO:0000256" key="1">
    <source>
        <dbReference type="SAM" id="MobiDB-lite"/>
    </source>
</evidence>
<accession>A0A2H3JHA4</accession>